<keyword evidence="8 9" id="KW-0342">GTP-binding</keyword>
<dbReference type="PANTHER" id="PTHR11702:SF31">
    <property type="entry name" value="MITOCHONDRIAL RIBOSOME-ASSOCIATED GTPASE 2"/>
    <property type="match status" value="1"/>
</dbReference>
<feature type="binding site" evidence="9">
    <location>
        <begin position="212"/>
        <end position="215"/>
    </location>
    <ligand>
        <name>GTP</name>
        <dbReference type="ChEBI" id="CHEBI:37565"/>
    </ligand>
</feature>
<dbReference type="Gene3D" id="2.70.210.12">
    <property type="entry name" value="GTP1/OBG domain"/>
    <property type="match status" value="1"/>
</dbReference>
<dbReference type="InterPro" id="IPR015349">
    <property type="entry name" value="OCT_dom"/>
</dbReference>
<keyword evidence="6 9" id="KW-0378">Hydrolase</keyword>
<evidence type="ECO:0000256" key="10">
    <source>
        <dbReference type="SAM" id="MobiDB-lite"/>
    </source>
</evidence>
<dbReference type="InterPro" id="IPR006074">
    <property type="entry name" value="GTP1-OBG_CS"/>
</dbReference>
<dbReference type="InterPro" id="IPR014100">
    <property type="entry name" value="GTP-bd_Obg/CgtA"/>
</dbReference>
<dbReference type="PIRSF" id="PIRSF002401">
    <property type="entry name" value="GTP_bd_Obg/CgtA"/>
    <property type="match status" value="1"/>
</dbReference>
<proteinExistence type="inferred from homology"/>
<dbReference type="InterPro" id="IPR036726">
    <property type="entry name" value="GTP1_OBG_dom_sf"/>
</dbReference>
<accession>A0ABV4YLQ6</accession>
<evidence type="ECO:0000256" key="3">
    <source>
        <dbReference type="ARBA" id="ARBA00022490"/>
    </source>
</evidence>
<dbReference type="PROSITE" id="PS00905">
    <property type="entry name" value="GTP1_OBG"/>
    <property type="match status" value="1"/>
</dbReference>
<evidence type="ECO:0000256" key="5">
    <source>
        <dbReference type="ARBA" id="ARBA00022741"/>
    </source>
</evidence>
<dbReference type="Gene3D" id="3.40.50.300">
    <property type="entry name" value="P-loop containing nucleotide triphosphate hydrolases"/>
    <property type="match status" value="1"/>
</dbReference>
<feature type="binding site" evidence="9">
    <location>
        <begin position="165"/>
        <end position="172"/>
    </location>
    <ligand>
        <name>GTP</name>
        <dbReference type="ChEBI" id="CHEBI:37565"/>
    </ligand>
</feature>
<feature type="domain" description="Obg" evidence="13">
    <location>
        <begin position="1"/>
        <end position="158"/>
    </location>
</feature>
<dbReference type="PROSITE" id="PS51883">
    <property type="entry name" value="OBG"/>
    <property type="match status" value="1"/>
</dbReference>
<dbReference type="InterPro" id="IPR006073">
    <property type="entry name" value="GTP-bd"/>
</dbReference>
<dbReference type="Gene3D" id="3.30.300.350">
    <property type="entry name" value="GTP-binding protein OBG, C-terminal domain"/>
    <property type="match status" value="1"/>
</dbReference>
<dbReference type="EMBL" id="JAROBZ020000001">
    <property type="protein sequence ID" value="MFB3165779.1"/>
    <property type="molecule type" value="Genomic_DNA"/>
</dbReference>
<name>A0ABV4YLQ6_9BACI</name>
<dbReference type="CDD" id="cd01898">
    <property type="entry name" value="Obg"/>
    <property type="match status" value="1"/>
</dbReference>
<feature type="binding site" evidence="9">
    <location>
        <begin position="310"/>
        <end position="312"/>
    </location>
    <ligand>
        <name>GTP</name>
        <dbReference type="ChEBI" id="CHEBI:37565"/>
    </ligand>
</feature>
<dbReference type="NCBIfam" id="NF008955">
    <property type="entry name" value="PRK12297.1"/>
    <property type="match status" value="1"/>
</dbReference>
<dbReference type="InterPro" id="IPR045086">
    <property type="entry name" value="OBG_GTPase"/>
</dbReference>
<feature type="binding site" evidence="9">
    <location>
        <position position="192"/>
    </location>
    <ligand>
        <name>Mg(2+)</name>
        <dbReference type="ChEBI" id="CHEBI:18420"/>
    </ligand>
</feature>
<gene>
    <name evidence="14" type="primary">obgE</name>
    <name evidence="9" type="synonym">obg</name>
    <name evidence="14" type="ORF">P5G62_001315</name>
</gene>
<dbReference type="InterPro" id="IPR006169">
    <property type="entry name" value="GTP1_OBG_dom"/>
</dbReference>
<dbReference type="InterPro" id="IPR027417">
    <property type="entry name" value="P-loop_NTPase"/>
</dbReference>
<organism evidence="14 15">
    <name type="scientific">Neobacillus driksii</name>
    <dbReference type="NCBI Taxonomy" id="3035913"/>
    <lineage>
        <taxon>Bacteria</taxon>
        <taxon>Bacillati</taxon>
        <taxon>Bacillota</taxon>
        <taxon>Bacilli</taxon>
        <taxon>Bacillales</taxon>
        <taxon>Bacillaceae</taxon>
        <taxon>Neobacillus</taxon>
    </lineage>
</organism>
<sequence length="429" mass="47811">MFVDQTKIYVKGGDGGNGMVAFRREKYVPMGGPAGGDGGKGADVVFEVNEGLRTLMDFRYQRHWKAPRGEHGMSKNQHGKNAKDMIVKVPPGTVVMDAETKEVIADLVENGQRAVIAKGGRGGRGNSRFATPSNPAPELAENGEPGQERDVILELKLLADVGLVGFPSVGKSTLLSVVSSAKPKIAEYHFTTIVPNLGMVETEDNRSFVMADLPGLIEGASEGVGLGHQFLRHIERTRVIVHVIDMAAMEGRDPYEDYLTINKELEEYNLRLTERPQIIVANKMDMPEAEDNLQKFKERLEEDFPIFPISALSRKGLRELLYAIADKIEETPEFPLDHEEEETGVNRVLYKHEADPEAFYITREPDGSFVIQGEKVEKLFKMTNFQTEESVRRFARQLRGLGVDEALRAKGAKDGDTVKLLDFEFEFVD</sequence>
<evidence type="ECO:0000256" key="9">
    <source>
        <dbReference type="HAMAP-Rule" id="MF_01454"/>
    </source>
</evidence>
<feature type="domain" description="OBG-type G" evidence="11">
    <location>
        <begin position="159"/>
        <end position="329"/>
    </location>
</feature>
<keyword evidence="5 9" id="KW-0547">Nucleotide-binding</keyword>
<keyword evidence="3 9" id="KW-0963">Cytoplasm</keyword>
<keyword evidence="15" id="KW-1185">Reference proteome</keyword>
<dbReference type="PANTHER" id="PTHR11702">
    <property type="entry name" value="DEVELOPMENTALLY REGULATED GTP-BINDING PROTEIN-RELATED"/>
    <property type="match status" value="1"/>
</dbReference>
<dbReference type="RefSeq" id="WP_306076103.1">
    <property type="nucleotide sequence ID" value="NZ_JAROBZ020000001.1"/>
</dbReference>
<dbReference type="PRINTS" id="PR00326">
    <property type="entry name" value="GTP1OBG"/>
</dbReference>
<evidence type="ECO:0000256" key="1">
    <source>
        <dbReference type="ARBA" id="ARBA00001946"/>
    </source>
</evidence>
<evidence type="ECO:0000259" key="12">
    <source>
        <dbReference type="PROSITE" id="PS51881"/>
    </source>
</evidence>
<keyword evidence="7 9" id="KW-0460">Magnesium</keyword>
<comment type="subunit">
    <text evidence="9">Monomer.</text>
</comment>
<comment type="similarity">
    <text evidence="2 9">Belongs to the TRAFAC class OBG-HflX-like GTPase superfamily. OBG GTPase family.</text>
</comment>
<feature type="binding site" evidence="9">
    <location>
        <begin position="282"/>
        <end position="285"/>
    </location>
    <ligand>
        <name>GTP</name>
        <dbReference type="ChEBI" id="CHEBI:37565"/>
    </ligand>
</feature>
<dbReference type="NCBIfam" id="TIGR03595">
    <property type="entry name" value="Obg_CgtA_exten"/>
    <property type="match status" value="1"/>
</dbReference>
<dbReference type="PROSITE" id="PS51710">
    <property type="entry name" value="G_OBG"/>
    <property type="match status" value="1"/>
</dbReference>
<dbReference type="Pfam" id="PF09269">
    <property type="entry name" value="DUF1967"/>
    <property type="match status" value="1"/>
</dbReference>
<dbReference type="SUPFAM" id="SSF102741">
    <property type="entry name" value="Obg GTP-binding protein C-terminal domain"/>
    <property type="match status" value="1"/>
</dbReference>
<dbReference type="InterPro" id="IPR036346">
    <property type="entry name" value="GTP-bd_prot_GTP1/OBG_C_sf"/>
</dbReference>
<dbReference type="NCBIfam" id="TIGR00231">
    <property type="entry name" value="small_GTP"/>
    <property type="match status" value="1"/>
</dbReference>
<evidence type="ECO:0000256" key="4">
    <source>
        <dbReference type="ARBA" id="ARBA00022723"/>
    </source>
</evidence>
<comment type="function">
    <text evidence="9">An essential GTPase which binds GTP, GDP and possibly (p)ppGpp with moderate affinity, with high nucleotide exchange rates and a fairly low GTP hydrolysis rate. Plays a role in control of the cell cycle, stress response, ribosome biogenesis and in those bacteria that undergo differentiation, in morphogenesis control.</text>
</comment>
<feature type="binding site" evidence="9">
    <location>
        <begin position="190"/>
        <end position="194"/>
    </location>
    <ligand>
        <name>GTP</name>
        <dbReference type="ChEBI" id="CHEBI:37565"/>
    </ligand>
</feature>
<dbReference type="SUPFAM" id="SSF52540">
    <property type="entry name" value="P-loop containing nucleoside triphosphate hydrolases"/>
    <property type="match status" value="1"/>
</dbReference>
<dbReference type="Proteomes" id="UP001241748">
    <property type="component" value="Unassembled WGS sequence"/>
</dbReference>
<evidence type="ECO:0000313" key="14">
    <source>
        <dbReference type="EMBL" id="MFB3165779.1"/>
    </source>
</evidence>
<comment type="subcellular location">
    <subcellularLocation>
        <location evidence="9">Cytoplasm</location>
    </subcellularLocation>
</comment>
<dbReference type="HAMAP" id="MF_01454">
    <property type="entry name" value="GTPase_Obg"/>
    <property type="match status" value="1"/>
</dbReference>
<evidence type="ECO:0000259" key="13">
    <source>
        <dbReference type="PROSITE" id="PS51883"/>
    </source>
</evidence>
<evidence type="ECO:0000256" key="6">
    <source>
        <dbReference type="ARBA" id="ARBA00022801"/>
    </source>
</evidence>
<dbReference type="Pfam" id="PF01018">
    <property type="entry name" value="GTP1_OBG"/>
    <property type="match status" value="1"/>
</dbReference>
<dbReference type="SUPFAM" id="SSF82051">
    <property type="entry name" value="Obg GTP-binding protein N-terminal domain"/>
    <property type="match status" value="1"/>
</dbReference>
<feature type="domain" description="OCT" evidence="12">
    <location>
        <begin position="351"/>
        <end position="429"/>
    </location>
</feature>
<dbReference type="NCBIfam" id="NF008954">
    <property type="entry name" value="PRK12296.1"/>
    <property type="match status" value="1"/>
</dbReference>
<evidence type="ECO:0000256" key="2">
    <source>
        <dbReference type="ARBA" id="ARBA00007699"/>
    </source>
</evidence>
<evidence type="ECO:0000313" key="15">
    <source>
        <dbReference type="Proteomes" id="UP001241748"/>
    </source>
</evidence>
<dbReference type="Pfam" id="PF01926">
    <property type="entry name" value="MMR_HSR1"/>
    <property type="match status" value="1"/>
</dbReference>
<reference evidence="14 15" key="1">
    <citation type="submission" date="2024-05" db="EMBL/GenBank/DDBJ databases">
        <authorList>
            <person name="Venkateswaran K."/>
        </authorList>
    </citation>
    <scope>NUCLEOTIDE SEQUENCE [LARGE SCALE GENOMIC DNA]</scope>
    <source>
        <strain evidence="14 15">179-C4-2-HS</strain>
    </source>
</reference>
<keyword evidence="4 9" id="KW-0479">Metal-binding</keyword>
<protein>
    <recommendedName>
        <fullName evidence="9">GTPase Obg</fullName>
        <ecNumber evidence="9">3.6.5.-</ecNumber>
    </recommendedName>
    <alternativeName>
        <fullName evidence="9">GTP-binding protein Obg</fullName>
    </alternativeName>
</protein>
<dbReference type="NCBIfam" id="TIGR02729">
    <property type="entry name" value="Obg_CgtA"/>
    <property type="match status" value="1"/>
</dbReference>
<comment type="cofactor">
    <cofactor evidence="1 9">
        <name>Mg(2+)</name>
        <dbReference type="ChEBI" id="CHEBI:18420"/>
    </cofactor>
</comment>
<feature type="binding site" evidence="9">
    <location>
        <position position="172"/>
    </location>
    <ligand>
        <name>Mg(2+)</name>
        <dbReference type="ChEBI" id="CHEBI:18420"/>
    </ligand>
</feature>
<evidence type="ECO:0000256" key="8">
    <source>
        <dbReference type="ARBA" id="ARBA00023134"/>
    </source>
</evidence>
<feature type="region of interest" description="Disordered" evidence="10">
    <location>
        <begin position="118"/>
        <end position="144"/>
    </location>
</feature>
<dbReference type="InterPro" id="IPR005225">
    <property type="entry name" value="Small_GTP-bd"/>
</dbReference>
<comment type="caution">
    <text evidence="14">The sequence shown here is derived from an EMBL/GenBank/DDBJ whole genome shotgun (WGS) entry which is preliminary data.</text>
</comment>
<evidence type="ECO:0000259" key="11">
    <source>
        <dbReference type="PROSITE" id="PS51710"/>
    </source>
</evidence>
<dbReference type="NCBIfam" id="NF008956">
    <property type="entry name" value="PRK12299.1"/>
    <property type="match status" value="1"/>
</dbReference>
<evidence type="ECO:0000256" key="7">
    <source>
        <dbReference type="ARBA" id="ARBA00022842"/>
    </source>
</evidence>
<dbReference type="PROSITE" id="PS51881">
    <property type="entry name" value="OCT"/>
    <property type="match status" value="1"/>
</dbReference>
<dbReference type="InterPro" id="IPR031167">
    <property type="entry name" value="G_OBG"/>
</dbReference>
<dbReference type="EC" id="3.6.5.-" evidence="9"/>